<evidence type="ECO:0000256" key="2">
    <source>
        <dbReference type="ARBA" id="ARBA00022679"/>
    </source>
</evidence>
<dbReference type="Proteomes" id="UP001054801">
    <property type="component" value="Chromosome"/>
</dbReference>
<dbReference type="InterPro" id="IPR002201">
    <property type="entry name" value="Glyco_trans_9"/>
</dbReference>
<protein>
    <submittedName>
        <fullName evidence="3">Glycosyltransferase family 9 protein</fullName>
    </submittedName>
</protein>
<dbReference type="SUPFAM" id="SSF53756">
    <property type="entry name" value="UDP-Glycosyltransferase/glycogen phosphorylase"/>
    <property type="match status" value="1"/>
</dbReference>
<keyword evidence="2" id="KW-0808">Transferase</keyword>
<reference evidence="3" key="1">
    <citation type="journal article" date="2022" name="Microorganisms">
        <title>Two New Species of Filamentous Sulfur Bacteria of the Genus Thiothrix, Thiothrix winogradskyi sp. nov. and 'Candidatus Thiothrix sulfatifontis' sp. nov.</title>
        <authorList>
            <person name="Ravin N.V."/>
            <person name="Rossetti S."/>
            <person name="Beletsky A.V."/>
            <person name="Kadnikov V.V."/>
            <person name="Rudenko T.S."/>
            <person name="Smolyakov D.D."/>
            <person name="Moskvitina M.I."/>
            <person name="Gureeva M.V."/>
            <person name="Mardanov A.V."/>
            <person name="Grabovich M.Y."/>
        </authorList>
    </citation>
    <scope>NUCLEOTIDE SEQUENCE</scope>
    <source>
        <strain evidence="3">CT3</strain>
    </source>
</reference>
<proteinExistence type="predicted"/>
<dbReference type="PANTHER" id="PTHR30160">
    <property type="entry name" value="TETRAACYLDISACCHARIDE 4'-KINASE-RELATED"/>
    <property type="match status" value="1"/>
</dbReference>
<accession>A0ABY3T5I8</accession>
<dbReference type="InterPro" id="IPR051199">
    <property type="entry name" value="LPS_LOS_Heptosyltrfase"/>
</dbReference>
<dbReference type="Pfam" id="PF01075">
    <property type="entry name" value="Glyco_transf_9"/>
    <property type="match status" value="1"/>
</dbReference>
<sequence length="369" mass="41491">MVKQILIIIRRVNGDVLLTSPLIQHLRDHYEGVDIDLLVNDDTLAIAKALRPIRQIHVYSYQWKKLPLWARLQQHWKLVRTLYQRYDLAISLTTTDSSVLYARLSGRTAMSAIDVEASKNWWKKRLLNHYYLLSPHRHMILNNLEPLRLLGIPVGKVACKVHYSATAHDTMQAKLRAANIKQFLIFHPSAQHGYKVYPEALRHALLGKLSQLGIAIIVTGAKTPLDLHIKANLPVLPNVHDWIGATSMEEYIALSEQALAYVGGDTLNMHIAAAQDKPIFAIFGPTLLPIWSPWNNALQTAATHSQAQQTYGNITIFQADMPCVPCGKAGCNDQNGNSECLSRINPATINAAVSHWLNHHHQESIHDQN</sequence>
<dbReference type="EMBL" id="CP091244">
    <property type="protein sequence ID" value="UJS26472.1"/>
    <property type="molecule type" value="Genomic_DNA"/>
</dbReference>
<dbReference type="Gene3D" id="3.40.50.2000">
    <property type="entry name" value="Glycogen Phosphorylase B"/>
    <property type="match status" value="2"/>
</dbReference>
<dbReference type="RefSeq" id="WP_236501868.1">
    <property type="nucleotide sequence ID" value="NZ_CP091244.1"/>
</dbReference>
<dbReference type="PANTHER" id="PTHR30160:SF1">
    <property type="entry name" value="LIPOPOLYSACCHARIDE 1,2-N-ACETYLGLUCOSAMINETRANSFERASE-RELATED"/>
    <property type="match status" value="1"/>
</dbReference>
<evidence type="ECO:0000256" key="1">
    <source>
        <dbReference type="ARBA" id="ARBA00022676"/>
    </source>
</evidence>
<keyword evidence="4" id="KW-1185">Reference proteome</keyword>
<evidence type="ECO:0000313" key="4">
    <source>
        <dbReference type="Proteomes" id="UP001054801"/>
    </source>
</evidence>
<gene>
    <name evidence="3" type="ORF">L2Y54_10635</name>
</gene>
<dbReference type="CDD" id="cd03789">
    <property type="entry name" value="GT9_LPS_heptosyltransferase"/>
    <property type="match status" value="1"/>
</dbReference>
<name>A0ABY3T5I8_9GAMM</name>
<evidence type="ECO:0000313" key="3">
    <source>
        <dbReference type="EMBL" id="UJS26472.1"/>
    </source>
</evidence>
<keyword evidence="1" id="KW-0328">Glycosyltransferase</keyword>
<organism evidence="3 4">
    <name type="scientific">Thiothrix winogradskyi</name>
    <dbReference type="NCBI Taxonomy" id="96472"/>
    <lineage>
        <taxon>Bacteria</taxon>
        <taxon>Pseudomonadati</taxon>
        <taxon>Pseudomonadota</taxon>
        <taxon>Gammaproteobacteria</taxon>
        <taxon>Thiotrichales</taxon>
        <taxon>Thiotrichaceae</taxon>
        <taxon>Thiothrix</taxon>
    </lineage>
</organism>